<dbReference type="STRING" id="6526.A0A2C9L8P0"/>
<name>A0A2C9L8P0_BIOGL</name>
<protein>
    <submittedName>
        <fullName evidence="1">Uncharacterized protein</fullName>
    </submittedName>
</protein>
<dbReference type="EnsemblMetazoa" id="BGLB028353-RA">
    <property type="protein sequence ID" value="BGLB028353-PA"/>
    <property type="gene ID" value="BGLB028353"/>
</dbReference>
<dbReference type="VEuPathDB" id="VectorBase:BGLB028353"/>
<reference evidence="1" key="1">
    <citation type="submission" date="2020-05" db="UniProtKB">
        <authorList>
            <consortium name="EnsemblMetazoa"/>
        </authorList>
    </citation>
    <scope>IDENTIFICATION</scope>
    <source>
        <strain evidence="1">BB02</strain>
    </source>
</reference>
<dbReference type="KEGG" id="bgt:106067043"/>
<dbReference type="Proteomes" id="UP000076420">
    <property type="component" value="Unassembled WGS sequence"/>
</dbReference>
<gene>
    <name evidence="1" type="primary">106067043</name>
</gene>
<proteinExistence type="predicted"/>
<accession>A0A2C9L8P0</accession>
<organism evidence="1 2">
    <name type="scientific">Biomphalaria glabrata</name>
    <name type="common">Bloodfluke planorb</name>
    <name type="synonym">Freshwater snail</name>
    <dbReference type="NCBI Taxonomy" id="6526"/>
    <lineage>
        <taxon>Eukaryota</taxon>
        <taxon>Metazoa</taxon>
        <taxon>Spiralia</taxon>
        <taxon>Lophotrochozoa</taxon>
        <taxon>Mollusca</taxon>
        <taxon>Gastropoda</taxon>
        <taxon>Heterobranchia</taxon>
        <taxon>Euthyneura</taxon>
        <taxon>Panpulmonata</taxon>
        <taxon>Hygrophila</taxon>
        <taxon>Lymnaeoidea</taxon>
        <taxon>Planorbidae</taxon>
        <taxon>Biomphalaria</taxon>
    </lineage>
</organism>
<sequence>LNQVAAQMSSPILLRHFLTSIFIQTEIAIKEGQLYCDVVCDRGALSHNQVRRLKLCQNMLVAVELAGWLNEPSLALQAVVQIYGLLAPILFHKIPSLPVVQILQRCHAVLQEIPSSLIQRRHGIIGDGLNHMIACITFRMGK</sequence>
<dbReference type="AlphaFoldDB" id="A0A2C9L8P0"/>
<dbReference type="PANTHER" id="PTHR33487:SF1">
    <property type="entry name" value="CILIA- AND FLAGELLA-ASSOCIATED PROTEIN 54"/>
    <property type="match status" value="1"/>
</dbReference>
<dbReference type="GO" id="GO:0060271">
    <property type="term" value="P:cilium assembly"/>
    <property type="evidence" value="ECO:0007669"/>
    <property type="project" value="TreeGrafter"/>
</dbReference>
<dbReference type="VEuPathDB" id="VectorBase:BGLAX_046438"/>
<evidence type="ECO:0000313" key="1">
    <source>
        <dbReference type="EnsemblMetazoa" id="BGLB028353-PA"/>
    </source>
</evidence>
<dbReference type="PANTHER" id="PTHR33487">
    <property type="entry name" value="CILIA- AND FLAGELLA-ASSOCIATED PROTEIN 54"/>
    <property type="match status" value="1"/>
</dbReference>
<evidence type="ECO:0000313" key="2">
    <source>
        <dbReference type="Proteomes" id="UP000076420"/>
    </source>
</evidence>